<dbReference type="SMART" id="SM00448">
    <property type="entry name" value="REC"/>
    <property type="match status" value="1"/>
</dbReference>
<dbReference type="PROSITE" id="PS50110">
    <property type="entry name" value="RESPONSE_REGULATORY"/>
    <property type="match status" value="1"/>
</dbReference>
<dbReference type="EMBL" id="LBWR01000001">
    <property type="protein sequence ID" value="KKR12984.1"/>
    <property type="molecule type" value="Genomic_DNA"/>
</dbReference>
<reference evidence="4 5" key="1">
    <citation type="journal article" date="2015" name="Nature">
        <title>rRNA introns, odd ribosomes, and small enigmatic genomes across a large radiation of phyla.</title>
        <authorList>
            <person name="Brown C.T."/>
            <person name="Hug L.A."/>
            <person name="Thomas B.C."/>
            <person name="Sharon I."/>
            <person name="Castelle C.J."/>
            <person name="Singh A."/>
            <person name="Wilkins M.J."/>
            <person name="Williams K.H."/>
            <person name="Banfield J.F."/>
        </authorList>
    </citation>
    <scope>NUCLEOTIDE SEQUENCE [LARGE SCALE GENOMIC DNA]</scope>
</reference>
<dbReference type="GO" id="GO:0000160">
    <property type="term" value="P:phosphorelay signal transduction system"/>
    <property type="evidence" value="ECO:0007669"/>
    <property type="project" value="InterPro"/>
</dbReference>
<evidence type="ECO:0000259" key="3">
    <source>
        <dbReference type="PROSITE" id="PS50110"/>
    </source>
</evidence>
<dbReference type="InterPro" id="IPR001789">
    <property type="entry name" value="Sig_transdc_resp-reg_receiver"/>
</dbReference>
<dbReference type="InterPro" id="IPR011006">
    <property type="entry name" value="CheY-like_superfamily"/>
</dbReference>
<dbReference type="PANTHER" id="PTHR44591">
    <property type="entry name" value="STRESS RESPONSE REGULATOR PROTEIN 1"/>
    <property type="match status" value="1"/>
</dbReference>
<dbReference type="AlphaFoldDB" id="A0A0G0N9W5"/>
<keyword evidence="1 2" id="KW-0597">Phosphoprotein</keyword>
<dbReference type="PANTHER" id="PTHR44591:SF23">
    <property type="entry name" value="CHEY SUBFAMILY"/>
    <property type="match status" value="1"/>
</dbReference>
<evidence type="ECO:0000313" key="4">
    <source>
        <dbReference type="EMBL" id="KKR12984.1"/>
    </source>
</evidence>
<protein>
    <submittedName>
        <fullName evidence="4">Response regulator receiver protein</fullName>
    </submittedName>
</protein>
<accession>A0A0G0N9W5</accession>
<dbReference type="SUPFAM" id="SSF52172">
    <property type="entry name" value="CheY-like"/>
    <property type="match status" value="1"/>
</dbReference>
<dbReference type="STRING" id="1619013.UT41_C0001G0528"/>
<evidence type="ECO:0000256" key="2">
    <source>
        <dbReference type="PROSITE-ProRule" id="PRU00169"/>
    </source>
</evidence>
<dbReference type="Gene3D" id="3.40.50.2300">
    <property type="match status" value="1"/>
</dbReference>
<comment type="caution">
    <text evidence="4">The sequence shown here is derived from an EMBL/GenBank/DDBJ whole genome shotgun (WGS) entry which is preliminary data.</text>
</comment>
<dbReference type="Proteomes" id="UP000034665">
    <property type="component" value="Unassembled WGS sequence"/>
</dbReference>
<proteinExistence type="predicted"/>
<evidence type="ECO:0000313" key="5">
    <source>
        <dbReference type="Proteomes" id="UP000034665"/>
    </source>
</evidence>
<sequence length="128" mass="14357">MNETQKRILVVDDDPALREIFGERLTMAGYFVLYAKNGNEGYAMAKAEKPDFILLDVIMPEADGPEALDMLKSDPDCKDIPVVFLTSIDDRPEDIKAAKEVGAVDYWNKAADFTEFIPKIAEIINKTK</sequence>
<name>A0A0G0N9W5_9BACT</name>
<gene>
    <name evidence="4" type="ORF">UT41_C0001G0528</name>
</gene>
<organism evidence="4 5">
    <name type="scientific">Candidatus Wolfebacteria bacterium GW2011_GWC2_39_22</name>
    <dbReference type="NCBI Taxonomy" id="1619013"/>
    <lineage>
        <taxon>Bacteria</taxon>
        <taxon>Candidatus Wolfeibacteriota</taxon>
    </lineage>
</organism>
<feature type="domain" description="Response regulatory" evidence="3">
    <location>
        <begin position="7"/>
        <end position="124"/>
    </location>
</feature>
<dbReference type="InterPro" id="IPR050595">
    <property type="entry name" value="Bact_response_regulator"/>
</dbReference>
<dbReference type="Pfam" id="PF00072">
    <property type="entry name" value="Response_reg"/>
    <property type="match status" value="1"/>
</dbReference>
<evidence type="ECO:0000256" key="1">
    <source>
        <dbReference type="ARBA" id="ARBA00022553"/>
    </source>
</evidence>
<feature type="modified residue" description="4-aspartylphosphate" evidence="2">
    <location>
        <position position="56"/>
    </location>
</feature>